<comment type="cofactor">
    <cofactor evidence="5">
        <name>a divalent metal cation</name>
        <dbReference type="ChEBI" id="CHEBI:60240"/>
    </cofactor>
    <text evidence="5">Binds 2 divalent metal cations per subunit. Site 1 may preferentially bind zinc ions, while site 2 has a preference for magnesium and/or manganese ions.</text>
</comment>
<evidence type="ECO:0000259" key="7">
    <source>
        <dbReference type="PROSITE" id="PS51845"/>
    </source>
</evidence>
<dbReference type="PRINTS" id="PR00387">
    <property type="entry name" value="PDIESTERASE1"/>
</dbReference>
<evidence type="ECO:0000256" key="1">
    <source>
        <dbReference type="ARBA" id="ARBA00022723"/>
    </source>
</evidence>
<dbReference type="OrthoDB" id="68317at2759"/>
<dbReference type="GO" id="GO:0007165">
    <property type="term" value="P:signal transduction"/>
    <property type="evidence" value="ECO:0007669"/>
    <property type="project" value="InterPro"/>
</dbReference>
<dbReference type="InterPro" id="IPR003607">
    <property type="entry name" value="HD/PDEase_dom"/>
</dbReference>
<protein>
    <recommendedName>
        <fullName evidence="5">Phosphodiesterase</fullName>
        <ecNumber evidence="5">3.1.4.-</ecNumber>
    </recommendedName>
</protein>
<dbReference type="Pfam" id="PF00233">
    <property type="entry name" value="PDEase_I"/>
    <property type="match status" value="1"/>
</dbReference>
<dbReference type="EC" id="3.1.4.-" evidence="5"/>
<keyword evidence="2 5" id="KW-0378">Hydrolase</keyword>
<feature type="compositionally biased region" description="Low complexity" evidence="6">
    <location>
        <begin position="622"/>
        <end position="631"/>
    </location>
</feature>
<evidence type="ECO:0000313" key="9">
    <source>
        <dbReference type="Proteomes" id="UP000612055"/>
    </source>
</evidence>
<sequence>MIDQSKILRIQFGEGIAGLVAQTGGSMNLPDVYEHPMFNKAVDRLTGFRTRSMLCMAISDMTGKNVAVLQALNKAGDQAFTAADERNLKLFGTHLGNTLVKAKLHETAKREKARLQAIYTTFKTLSMAEEVGQMVVVATAALEQRIILAERAMFFLVDAPRGELWLHTHQAEPVRLRMGAAGGVVGICAETKKPQSWQAFEDPSSDPALRRIAPLLAPSRIKSVLVQPIHGTASDRVLAVVLAVNKREAEGTNDIFFDPCYTDADLDAMGLFAYEVGDLLSERSLELSLLSALSVVGHDGAHPNVARPGGGGAGEEGGGEGASEPSGAAACGAGDEDLIRTQLISMYLPDYKNSREAGVSHSLGRSSFTAANTHQVRASLERKRSAHFTDGPLKRNSPRYRDTVSASGRLGLALAAAAARSSVWASARAHAARSVGGGMDDGSGLGSAVGSVGLEHAVSGGPLAGPEGSFSRPASDASGDLLLPELGALRCASSSMAEAPLRHRGSGGSNSGAGGGGGGGAGGAAGPASVSSPLLQASRPRRTVSGRAFVSSYDPGLGGNGLGQYSHSPQQHSHRTYQHHSHPHQNKGFARLMAPWRRPLRVAAAAGGGGLGASGSGGPGTATGSESAATSVHGDASDDGRLLEEGDEGDEGVLSTDDDDGPELEHDSDPGSGDGLAGPGFGTGAQGGAAAGGGGGPRDVLLSSKSFGQARSRPGGPPARATGGSGTAGAEAGPWAQAGLEEELRAAEEATLHPGVANPQALRTHLSCSNLAATDSLRTPCFHPEELLLSWEWDFTQAGTEELIKLAYDIFIVSGAIEEFGLKPKVLRNFLTAVASHYHDIPYHNFNHVCHVLHATYLITCTTTARAWLKPLERLSVLLSALCHDLDHDGHSNSFHVNSSSELARIYNDQSVMENHHCAMSFAILSRNDCNVLGVLSPEEQRAARKIIISCVLCTDMANHFALTQEFQKHNVVYDPESESDRLLFLKVALHAADIGNAVRPFHVNHAMSRRVHREFESQAEEEVRMGLPVTFAVDTADHVMCARVELNFLDYVVTTLWERLVDVLPELAPRLQQLKVNRTRYRRIADTGKTSDQVLAEEAEAAAAAAAAEAAARASEALEAGVAALRASAAEEAGDGEEDVSMGAGPFAQPANGLPEADAGGEDTAMSEVDSGSVQPQSGDGGPTA</sequence>
<dbReference type="InterPro" id="IPR023088">
    <property type="entry name" value="PDEase"/>
</dbReference>
<feature type="compositionally biased region" description="Low complexity" evidence="6">
    <location>
        <begin position="322"/>
        <end position="331"/>
    </location>
</feature>
<evidence type="ECO:0000256" key="2">
    <source>
        <dbReference type="ARBA" id="ARBA00022801"/>
    </source>
</evidence>
<evidence type="ECO:0000256" key="3">
    <source>
        <dbReference type="PIRSR" id="PIRSR623088-1"/>
    </source>
</evidence>
<feature type="compositionally biased region" description="Gly residues" evidence="6">
    <location>
        <begin position="610"/>
        <end position="621"/>
    </location>
</feature>
<dbReference type="CDD" id="cd00077">
    <property type="entry name" value="HDc"/>
    <property type="match status" value="1"/>
</dbReference>
<feature type="region of interest" description="Disordered" evidence="6">
    <location>
        <begin position="497"/>
        <end position="586"/>
    </location>
</feature>
<feature type="domain" description="PDEase" evidence="7">
    <location>
        <begin position="754"/>
        <end position="1089"/>
    </location>
</feature>
<dbReference type="PROSITE" id="PS51845">
    <property type="entry name" value="PDEASE_I_2"/>
    <property type="match status" value="1"/>
</dbReference>
<feature type="compositionally biased region" description="Gly residues" evidence="6">
    <location>
        <begin position="506"/>
        <end position="525"/>
    </location>
</feature>
<feature type="binding site" evidence="4">
    <location>
        <position position="884"/>
    </location>
    <ligand>
        <name>Zn(2+)</name>
        <dbReference type="ChEBI" id="CHEBI:29105"/>
        <label>1</label>
    </ligand>
</feature>
<evidence type="ECO:0000313" key="8">
    <source>
        <dbReference type="EMBL" id="KAG2484698.1"/>
    </source>
</evidence>
<evidence type="ECO:0000256" key="4">
    <source>
        <dbReference type="PIRSR" id="PIRSR623088-3"/>
    </source>
</evidence>
<dbReference type="SUPFAM" id="SSF109604">
    <property type="entry name" value="HD-domain/PDEase-like"/>
    <property type="match status" value="1"/>
</dbReference>
<feature type="compositionally biased region" description="Basic and acidic residues" evidence="6">
    <location>
        <begin position="635"/>
        <end position="644"/>
    </location>
</feature>
<dbReference type="InterPro" id="IPR023174">
    <property type="entry name" value="PDEase_CS"/>
</dbReference>
<evidence type="ECO:0000256" key="5">
    <source>
        <dbReference type="RuleBase" id="RU363067"/>
    </source>
</evidence>
<dbReference type="InterPro" id="IPR036971">
    <property type="entry name" value="PDEase_catalytic_dom_sf"/>
</dbReference>
<comment type="similarity">
    <text evidence="5">Belongs to the cyclic nucleotide phosphodiesterase family.</text>
</comment>
<organism evidence="8 9">
    <name type="scientific">Edaphochlamys debaryana</name>
    <dbReference type="NCBI Taxonomy" id="47281"/>
    <lineage>
        <taxon>Eukaryota</taxon>
        <taxon>Viridiplantae</taxon>
        <taxon>Chlorophyta</taxon>
        <taxon>core chlorophytes</taxon>
        <taxon>Chlorophyceae</taxon>
        <taxon>CS clade</taxon>
        <taxon>Chlamydomonadales</taxon>
        <taxon>Chlamydomonadales incertae sedis</taxon>
        <taxon>Edaphochlamys</taxon>
    </lineage>
</organism>
<feature type="binding site" evidence="4">
    <location>
        <position position="994"/>
    </location>
    <ligand>
        <name>Zn(2+)</name>
        <dbReference type="ChEBI" id="CHEBI:29105"/>
        <label>1</label>
    </ligand>
</feature>
<dbReference type="GO" id="GO:0046872">
    <property type="term" value="F:metal ion binding"/>
    <property type="evidence" value="ECO:0007669"/>
    <property type="project" value="UniProtKB-KW"/>
</dbReference>
<reference evidence="8" key="1">
    <citation type="journal article" date="2020" name="bioRxiv">
        <title>Comparative genomics of Chlamydomonas.</title>
        <authorList>
            <person name="Craig R.J."/>
            <person name="Hasan A.R."/>
            <person name="Ness R.W."/>
            <person name="Keightley P.D."/>
        </authorList>
    </citation>
    <scope>NUCLEOTIDE SEQUENCE</scope>
    <source>
        <strain evidence="8">CCAP 11/70</strain>
    </source>
</reference>
<accession>A0A835XIH9</accession>
<dbReference type="PANTHER" id="PTHR11347">
    <property type="entry name" value="CYCLIC NUCLEOTIDE PHOSPHODIESTERASE"/>
    <property type="match status" value="1"/>
</dbReference>
<keyword evidence="1 4" id="KW-0479">Metal-binding</keyword>
<feature type="binding site" evidence="4">
    <location>
        <position position="848"/>
    </location>
    <ligand>
        <name>Zn(2+)</name>
        <dbReference type="ChEBI" id="CHEBI:29105"/>
        <label>1</label>
    </ligand>
</feature>
<feature type="compositionally biased region" description="Acidic residues" evidence="6">
    <location>
        <begin position="645"/>
        <end position="662"/>
    </location>
</feature>
<feature type="compositionally biased region" description="Low complexity" evidence="6">
    <location>
        <begin position="710"/>
        <end position="732"/>
    </location>
</feature>
<name>A0A835XIH9_9CHLO</name>
<dbReference type="SUPFAM" id="SSF55781">
    <property type="entry name" value="GAF domain-like"/>
    <property type="match status" value="2"/>
</dbReference>
<feature type="binding site" evidence="4">
    <location>
        <position position="885"/>
    </location>
    <ligand>
        <name>Zn(2+)</name>
        <dbReference type="ChEBI" id="CHEBI:29105"/>
        <label>2</label>
    </ligand>
</feature>
<feature type="active site" description="Proton donor" evidence="3">
    <location>
        <position position="844"/>
    </location>
</feature>
<dbReference type="InterPro" id="IPR029016">
    <property type="entry name" value="GAF-like_dom_sf"/>
</dbReference>
<keyword evidence="9" id="KW-1185">Reference proteome</keyword>
<dbReference type="AlphaFoldDB" id="A0A835XIH9"/>
<dbReference type="InterPro" id="IPR002073">
    <property type="entry name" value="PDEase_catalytic_dom"/>
</dbReference>
<feature type="compositionally biased region" description="Gly residues" evidence="6">
    <location>
        <begin position="672"/>
        <end position="697"/>
    </location>
</feature>
<dbReference type="EMBL" id="JAEHOE010000144">
    <property type="protein sequence ID" value="KAG2484698.1"/>
    <property type="molecule type" value="Genomic_DNA"/>
</dbReference>
<proteinExistence type="inferred from homology"/>
<evidence type="ECO:0000256" key="6">
    <source>
        <dbReference type="SAM" id="MobiDB-lite"/>
    </source>
</evidence>
<dbReference type="Gene3D" id="1.10.1300.10">
    <property type="entry name" value="3'5'-cyclic nucleotide phosphodiesterase, catalytic domain"/>
    <property type="match status" value="1"/>
</dbReference>
<feature type="region of interest" description="Disordered" evidence="6">
    <location>
        <begin position="300"/>
        <end position="331"/>
    </location>
</feature>
<gene>
    <name evidence="8" type="ORF">HYH03_016527</name>
</gene>
<dbReference type="Proteomes" id="UP000612055">
    <property type="component" value="Unassembled WGS sequence"/>
</dbReference>
<feature type="region of interest" description="Disordered" evidence="6">
    <location>
        <begin position="1130"/>
        <end position="1186"/>
    </location>
</feature>
<dbReference type="PROSITE" id="PS00126">
    <property type="entry name" value="PDEASE_I_1"/>
    <property type="match status" value="1"/>
</dbReference>
<dbReference type="Gene3D" id="3.30.450.40">
    <property type="match status" value="2"/>
</dbReference>
<feature type="binding site" evidence="4">
    <location>
        <position position="885"/>
    </location>
    <ligand>
        <name>Zn(2+)</name>
        <dbReference type="ChEBI" id="CHEBI:29105"/>
        <label>1</label>
    </ligand>
</feature>
<feature type="compositionally biased region" description="Basic residues" evidence="6">
    <location>
        <begin position="572"/>
        <end position="585"/>
    </location>
</feature>
<feature type="compositionally biased region" description="Gly residues" evidence="6">
    <location>
        <begin position="308"/>
        <end position="321"/>
    </location>
</feature>
<comment type="caution">
    <text evidence="8">The sequence shown here is derived from an EMBL/GenBank/DDBJ whole genome shotgun (WGS) entry which is preliminary data.</text>
</comment>
<feature type="region of interest" description="Disordered" evidence="6">
    <location>
        <begin position="610"/>
        <end position="732"/>
    </location>
</feature>
<dbReference type="GO" id="GO:0004114">
    <property type="term" value="F:3',5'-cyclic-nucleotide phosphodiesterase activity"/>
    <property type="evidence" value="ECO:0007669"/>
    <property type="project" value="InterPro"/>
</dbReference>